<evidence type="ECO:0000259" key="3">
    <source>
        <dbReference type="Pfam" id="PF20502"/>
    </source>
</evidence>
<feature type="compositionally biased region" description="Gly residues" evidence="1">
    <location>
        <begin position="1415"/>
        <end position="1424"/>
    </location>
</feature>
<feature type="region of interest" description="Disordered" evidence="1">
    <location>
        <begin position="2052"/>
        <end position="2076"/>
    </location>
</feature>
<feature type="region of interest" description="Disordered" evidence="1">
    <location>
        <begin position="2327"/>
        <end position="2360"/>
    </location>
</feature>
<proteinExistence type="predicted"/>
<dbReference type="EMBL" id="FN648489">
    <property type="protein sequence ID" value="CBN79646.1"/>
    <property type="molecule type" value="Genomic_DNA"/>
</dbReference>
<feature type="domain" description="DNA-dependent protein kinase catalytic subunit CC1/2" evidence="3">
    <location>
        <begin position="1067"/>
        <end position="1411"/>
    </location>
</feature>
<dbReference type="InParanoid" id="D8LKP7"/>
<evidence type="ECO:0000313" key="4">
    <source>
        <dbReference type="EMBL" id="CBN79646.1"/>
    </source>
</evidence>
<reference evidence="4 5" key="1">
    <citation type="journal article" date="2010" name="Nature">
        <title>The Ectocarpus genome and the independent evolution of multicellularity in brown algae.</title>
        <authorList>
            <person name="Cock J.M."/>
            <person name="Sterck L."/>
            <person name="Rouze P."/>
            <person name="Scornet D."/>
            <person name="Allen A.E."/>
            <person name="Amoutzias G."/>
            <person name="Anthouard V."/>
            <person name="Artiguenave F."/>
            <person name="Aury J.M."/>
            <person name="Badger J.H."/>
            <person name="Beszteri B."/>
            <person name="Billiau K."/>
            <person name="Bonnet E."/>
            <person name="Bothwell J.H."/>
            <person name="Bowler C."/>
            <person name="Boyen C."/>
            <person name="Brownlee C."/>
            <person name="Carrano C.J."/>
            <person name="Charrier B."/>
            <person name="Cho G.Y."/>
            <person name="Coelho S.M."/>
            <person name="Collen J."/>
            <person name="Corre E."/>
            <person name="Da Silva C."/>
            <person name="Delage L."/>
            <person name="Delaroque N."/>
            <person name="Dittami S.M."/>
            <person name="Doulbeau S."/>
            <person name="Elias M."/>
            <person name="Farnham G."/>
            <person name="Gachon C.M."/>
            <person name="Gschloessl B."/>
            <person name="Heesch S."/>
            <person name="Jabbari K."/>
            <person name="Jubin C."/>
            <person name="Kawai H."/>
            <person name="Kimura K."/>
            <person name="Kloareg B."/>
            <person name="Kupper F.C."/>
            <person name="Lang D."/>
            <person name="Le Bail A."/>
            <person name="Leblanc C."/>
            <person name="Lerouge P."/>
            <person name="Lohr M."/>
            <person name="Lopez P.J."/>
            <person name="Martens C."/>
            <person name="Maumus F."/>
            <person name="Michel G."/>
            <person name="Miranda-Saavedra D."/>
            <person name="Morales J."/>
            <person name="Moreau H."/>
            <person name="Motomura T."/>
            <person name="Nagasato C."/>
            <person name="Napoli C.A."/>
            <person name="Nelson D.R."/>
            <person name="Nyvall-Collen P."/>
            <person name="Peters A.F."/>
            <person name="Pommier C."/>
            <person name="Potin P."/>
            <person name="Poulain J."/>
            <person name="Quesneville H."/>
            <person name="Read B."/>
            <person name="Rensing S.A."/>
            <person name="Ritter A."/>
            <person name="Rousvoal S."/>
            <person name="Samanta M."/>
            <person name="Samson G."/>
            <person name="Schroeder D.C."/>
            <person name="Segurens B."/>
            <person name="Strittmatter M."/>
            <person name="Tonon T."/>
            <person name="Tregear J.W."/>
            <person name="Valentin K."/>
            <person name="von Dassow P."/>
            <person name="Yamagishi T."/>
            <person name="Van de Peer Y."/>
            <person name="Wincker P."/>
        </authorList>
    </citation>
    <scope>NUCLEOTIDE SEQUENCE [LARGE SCALE GENOMIC DNA]</scope>
    <source>
        <strain evidence="5">Ec32 / CCAP1310/4</strain>
    </source>
</reference>
<protein>
    <submittedName>
        <fullName evidence="4">Wu:fa96e12</fullName>
    </submittedName>
</protein>
<dbReference type="OrthoDB" id="381190at2759"/>
<feature type="domain" description="DNA-PKcs N-terminal" evidence="2">
    <location>
        <begin position="736"/>
        <end position="968"/>
    </location>
</feature>
<dbReference type="EMBL" id="FN649734">
    <property type="protein sequence ID" value="CBN79646.1"/>
    <property type="molecule type" value="Genomic_DNA"/>
</dbReference>
<dbReference type="Pfam" id="PF20502">
    <property type="entry name" value="DNAPKcs_CC1-2"/>
    <property type="match status" value="1"/>
</dbReference>
<evidence type="ECO:0000256" key="1">
    <source>
        <dbReference type="SAM" id="MobiDB-lite"/>
    </source>
</evidence>
<feature type="region of interest" description="Disordered" evidence="1">
    <location>
        <begin position="1696"/>
        <end position="1727"/>
    </location>
</feature>
<dbReference type="eggNOG" id="KOG0891">
    <property type="taxonomic scope" value="Eukaryota"/>
</dbReference>
<feature type="region of interest" description="Disordered" evidence="1">
    <location>
        <begin position="1415"/>
        <end position="1461"/>
    </location>
</feature>
<organism evidence="4 5">
    <name type="scientific">Ectocarpus siliculosus</name>
    <name type="common">Brown alga</name>
    <name type="synonym">Conferva siliculosa</name>
    <dbReference type="NCBI Taxonomy" id="2880"/>
    <lineage>
        <taxon>Eukaryota</taxon>
        <taxon>Sar</taxon>
        <taxon>Stramenopiles</taxon>
        <taxon>Ochrophyta</taxon>
        <taxon>PX clade</taxon>
        <taxon>Phaeophyceae</taxon>
        <taxon>Ectocarpales</taxon>
        <taxon>Ectocarpaceae</taxon>
        <taxon>Ectocarpus</taxon>
    </lineage>
</organism>
<keyword evidence="5" id="KW-1185">Reference proteome</keyword>
<feature type="compositionally biased region" description="Gly residues" evidence="1">
    <location>
        <begin position="517"/>
        <end position="532"/>
    </location>
</feature>
<feature type="region of interest" description="Disordered" evidence="1">
    <location>
        <begin position="492"/>
        <end position="532"/>
    </location>
</feature>
<feature type="domain" description="DNA-PKcs N-terminal" evidence="2">
    <location>
        <begin position="59"/>
        <end position="400"/>
    </location>
</feature>
<feature type="compositionally biased region" description="Polar residues" evidence="1">
    <location>
        <begin position="2413"/>
        <end position="2426"/>
    </location>
</feature>
<gene>
    <name evidence="4" type="ORF">Esi_0301_0024</name>
</gene>
<feature type="compositionally biased region" description="Gly residues" evidence="1">
    <location>
        <begin position="2059"/>
        <end position="2074"/>
    </location>
</feature>
<feature type="region of interest" description="Disordered" evidence="1">
    <location>
        <begin position="435"/>
        <end position="460"/>
    </location>
</feature>
<dbReference type="InterPro" id="IPR016024">
    <property type="entry name" value="ARM-type_fold"/>
</dbReference>
<evidence type="ECO:0000313" key="5">
    <source>
        <dbReference type="Proteomes" id="UP000002630"/>
    </source>
</evidence>
<name>D8LKP7_ECTSI</name>
<dbReference type="SUPFAM" id="SSF48371">
    <property type="entry name" value="ARM repeat"/>
    <property type="match status" value="1"/>
</dbReference>
<feature type="region of interest" description="Disordered" evidence="1">
    <location>
        <begin position="913"/>
        <end position="954"/>
    </location>
</feature>
<evidence type="ECO:0000259" key="2">
    <source>
        <dbReference type="Pfam" id="PF20500"/>
    </source>
</evidence>
<dbReference type="STRING" id="2880.D8LKP7"/>
<accession>D8LKP7</accession>
<dbReference type="Proteomes" id="UP000002630">
    <property type="component" value="Linkage Group LG09"/>
</dbReference>
<sequence>MAADVEGVQRLLEELHRHSRENFPDSEINDPAALVEQLSIAVLALDPRSPGQEADVALFASFVFESQAPRDLLSFVTDTINSSAKVTKKSRMAALKVVGNFSKRLKGTPVIDRYAQRIKDDTWAVFSKERESQEVRAHALRPLRALLKLRSPNLAAEKWNVAGMWATIREQYSLGTSKISQSCKGELLKLAGSLVLVYGRDVPELAEGVKIMLGWCDAALNDNAKSQKLGKALQPQIVAGALACIDLLCSAGFEERYTYKAGESASKPNTKLYMHLLRAVQEGSAQDLSRFEVPAKALRFFRRHARLFSDNIGPLSRARQLYDLMEQCATAGGRSSRLKLKKHALPAIEATLREVARYTASRPANKDTLDKLEGTFLKLLEGAKPSAEEVTVALAGLAALSPAATALSSYQDAADVADRLLVCLDAARGQLDEVGFAGEDSDEEDGGNGSPGARGTDSYGKDKSLKLEAQFLRTLACRAGVLGGVFARERQQGDASPGLTGGGDGVVGMDVDEEGGPVAGKGKGGGVRGGVPGGMGGAVPGHLMRRLQSLSLRLVENYALLSSKDRGLACQGLCQLWLALSGPGQGDNLSRMLGVVVQKGVSLAGTMENPGGGIDEAGEPSDAPVKWVAPVDPVTGAVDARLCFLYADLWRRVVNPGSAELEPLQAWEALPGSGAAAAAAAAAAAVSGVSGVLYRDAIAPEVYDAVLGAVLTAVKRLDLRYTYGTPEEGGRPIPLHATDQNMFLNLVSFCQDLLPTCRPDLLLEWVPILCPELVKRSLERPLVSGFYRLVTLVFRETARSGYFDDHTVSPETPCDQAVLCPPSYLEWMTVRLGGFRDELLAACTETLLSAPVGLLGGDLSPLVPALRAALTSGTSHLPTAVVAVEALERWREETPNLLWAHLGEILPHLDKHLSAGPGGDGGSAEKVRRSKGGKAAGSSASAGGSGDTAGEESRRKDLRRRIVRFLGRLGGRNHLVATDASKALSDSLAWDTTPRILLNVPFKDRQNPLTICLDGVLQRLVELALHEGARQTKTLAAECLHALVVYMVGCTATDPSSGQQGRPGDFSKLFRRVFPAVLRLAVDLDETTRTLFSKLSMQLVRWFSQAQTENDDTLALLDCLGEGAAAEEGGPLREVCAKGVVEFLRYAIKQSTKRQQAEGPVAVDALLTRVFSLATHPDKNRRLGGLMAFNQLCRPLREETALLNRYALRLLHVALISLRRAHHDHSALGVADAASSAVDRALRVVHESITEKGDRGDLLRKRDERGELRSVEEMAGWAWDRVGAVETRFRRKCMTVLLALCPLVVETFDGLDETPSENDGARTWVWRRLEESGRAGITEAVRVFESSASQSQAFSSAAVGGGGFKAIGGEQGAELRENETMEWDRIATAADCYNFARDTGIITAAELFLGAPKRGGGGDGGVGGTSQKKSQSSGKKRKASSAREDAAADGSGGGDSSSYGSEAAEPLVVRSLAGVVERFGKFLEDFPFQSLAGEEERDGDAGVVQGDGLRHPTVANVSGTVAARLAAEASRPLVVDDPGLLPTERAAAQLSRAVLLRRGFTLLAGCLSDDGARRDEMAAFLVKEGLWSRRAHLVVIYCLVWPWAGEFLPRASDGDEVEQFLPAAVERLLKHWKTLDNAAGPGNGLSETLQSLLRVRVSKEDSARLSAASPSSGEDDAVDLCQWILAQSLSSQQALSRPFVSGRAGRKPSTARSNARRSPTPPDDELTGRVIRAYRSFANSGLFGSVGGGGGEAFRLASGLWSTVVRLPEGLRPASEHRAKTVLRLSMDLGLPTTTGATIGAASILAGLLDLHPAKRAAAASAVGVGGATRGSLFYRRFSEPIHDALLRRGAGCPWSSVCKALVDACLSTTAGETRGHHPLLAAQAFSVLEGVLILQSERATGATTLTSRATMDPSETLSVILPEFRRLVEDPDWGPPPTAVRGKTGGSAAVGVHGTGKMLRESLRLCHRLLRLAAAVKSGSPIATSASGSSGSSTTSPPYFERLLEMSALLVARTLGSSSSVVDASTKADALTLVPFLRPCITRKARNYGHAVPHAGRQGEGGAGGAGASAGGKGKSDGLVMPAMEEMMSMHFPIDNSREPAEGSEQATAFALLLRGLLGAFVRCGDLGLLELLFGTLAEGRKHRHYRWVDKALDAFVSGLDMEASGVAEAVLGFCLDKLTAGRVGASVRTILFDKALADSAFRKKKTSEDGPAKERQEGDEEKALTLKDVTLGVCNAWKAVVASEEKFSQNWLELRCRRAVFSCVCTAVRATQDKEKFFDKLVWSDALYAKSSGPGGGKTSVLALVLNMETEHTFEVSPKVFQSSRLLPARPPPLGRGRSAATTGRSRGGMTASSMLSQSSLGFGGDSLAVVAGGDGGAADPAAEDERETYSSQAALTEPAGVPEGDGEPGTDSQHPRSQSQSQGDMAPVFGRGAVESAGGGTRGGGNAEEDAVFLEMSHVNKEPCMRSLLQVMVAQQRLFGDSWNEQVDQSNGMFEPAWSVKMRAKLEDIDLPRNVRILAFQFALNAPVSTALLPWAVPWIKALSDFALAPLPEEKFMEFVAET</sequence>
<dbReference type="Pfam" id="PF20500">
    <property type="entry name" value="DNA-PKcs_N"/>
    <property type="match status" value="2"/>
</dbReference>
<feature type="compositionally biased region" description="Gly residues" evidence="1">
    <location>
        <begin position="2440"/>
        <end position="2449"/>
    </location>
</feature>
<feature type="region of interest" description="Disordered" evidence="1">
    <location>
        <begin position="2376"/>
        <end position="2449"/>
    </location>
</feature>
<dbReference type="InterPro" id="IPR046803">
    <property type="entry name" value="DNAPKcs_CC1-2"/>
</dbReference>
<dbReference type="InterPro" id="IPR046804">
    <property type="entry name" value="DNA-PKcs_N"/>
</dbReference>